<reference evidence="3" key="1">
    <citation type="journal article" date="2020" name="Stud. Mycol.">
        <title>101 Dothideomycetes genomes: a test case for predicting lifestyles and emergence of pathogens.</title>
        <authorList>
            <person name="Haridas S."/>
            <person name="Albert R."/>
            <person name="Binder M."/>
            <person name="Bloem J."/>
            <person name="Labutti K."/>
            <person name="Salamov A."/>
            <person name="Andreopoulos B."/>
            <person name="Baker S."/>
            <person name="Barry K."/>
            <person name="Bills G."/>
            <person name="Bluhm B."/>
            <person name="Cannon C."/>
            <person name="Castanera R."/>
            <person name="Culley D."/>
            <person name="Daum C."/>
            <person name="Ezra D."/>
            <person name="Gonzalez J."/>
            <person name="Henrissat B."/>
            <person name="Kuo A."/>
            <person name="Liang C."/>
            <person name="Lipzen A."/>
            <person name="Lutzoni F."/>
            <person name="Magnuson J."/>
            <person name="Mondo S."/>
            <person name="Nolan M."/>
            <person name="Ohm R."/>
            <person name="Pangilinan J."/>
            <person name="Park H.-J."/>
            <person name="Ramirez L."/>
            <person name="Alfaro M."/>
            <person name="Sun H."/>
            <person name="Tritt A."/>
            <person name="Yoshinaga Y."/>
            <person name="Zwiers L.-H."/>
            <person name="Turgeon B."/>
            <person name="Goodwin S."/>
            <person name="Spatafora J."/>
            <person name="Crous P."/>
            <person name="Grigoriev I."/>
        </authorList>
    </citation>
    <scope>NUCLEOTIDE SEQUENCE</scope>
    <source>
        <strain evidence="3">CBS 107.79</strain>
    </source>
</reference>
<dbReference type="SUPFAM" id="SSF51445">
    <property type="entry name" value="(Trans)glycosidases"/>
    <property type="match status" value="1"/>
</dbReference>
<dbReference type="InterPro" id="IPR017853">
    <property type="entry name" value="GH"/>
</dbReference>
<evidence type="ECO:0000259" key="2">
    <source>
        <dbReference type="Pfam" id="PF00128"/>
    </source>
</evidence>
<dbReference type="Pfam" id="PF00128">
    <property type="entry name" value="Alpha-amylase"/>
    <property type="match status" value="1"/>
</dbReference>
<dbReference type="AlphaFoldDB" id="A0A6A5UIH1"/>
<dbReference type="InterPro" id="IPR006047">
    <property type="entry name" value="GH13_cat_dom"/>
</dbReference>
<accession>A0A6A5UIH1</accession>
<organism evidence="3 4">
    <name type="scientific">Bimuria novae-zelandiae CBS 107.79</name>
    <dbReference type="NCBI Taxonomy" id="1447943"/>
    <lineage>
        <taxon>Eukaryota</taxon>
        <taxon>Fungi</taxon>
        <taxon>Dikarya</taxon>
        <taxon>Ascomycota</taxon>
        <taxon>Pezizomycotina</taxon>
        <taxon>Dothideomycetes</taxon>
        <taxon>Pleosporomycetidae</taxon>
        <taxon>Pleosporales</taxon>
        <taxon>Massarineae</taxon>
        <taxon>Didymosphaeriaceae</taxon>
        <taxon>Bimuria</taxon>
    </lineage>
</organism>
<evidence type="ECO:0000313" key="4">
    <source>
        <dbReference type="Proteomes" id="UP000800036"/>
    </source>
</evidence>
<dbReference type="OrthoDB" id="1740265at2759"/>
<sequence>MPFVQDEDEIIRVGEEIGMRNVPPSWGPEEYKDIESINFFKKYAEMYPNDPEQQAYAKKVMQRKARDSARTPVQWNDSTHADFTSSNSKPWMRLNDDYKDVNVATQVSGPNASNSVHAF</sequence>
<feature type="domain" description="Glycosyl hydrolase family 13 catalytic" evidence="2">
    <location>
        <begin position="9"/>
        <end position="108"/>
    </location>
</feature>
<dbReference type="GO" id="GO:0005975">
    <property type="term" value="P:carbohydrate metabolic process"/>
    <property type="evidence" value="ECO:0007669"/>
    <property type="project" value="InterPro"/>
</dbReference>
<protein>
    <recommendedName>
        <fullName evidence="2">Glycosyl hydrolase family 13 catalytic domain-containing protein</fullName>
    </recommendedName>
</protein>
<feature type="region of interest" description="Disordered" evidence="1">
    <location>
        <begin position="67"/>
        <end position="89"/>
    </location>
</feature>
<proteinExistence type="predicted"/>
<name>A0A6A5UIH1_9PLEO</name>
<dbReference type="Proteomes" id="UP000800036">
    <property type="component" value="Unassembled WGS sequence"/>
</dbReference>
<dbReference type="EMBL" id="ML976787">
    <property type="protein sequence ID" value="KAF1964454.1"/>
    <property type="molecule type" value="Genomic_DNA"/>
</dbReference>
<dbReference type="Gene3D" id="3.20.20.80">
    <property type="entry name" value="Glycosidases"/>
    <property type="match status" value="1"/>
</dbReference>
<evidence type="ECO:0000256" key="1">
    <source>
        <dbReference type="SAM" id="MobiDB-lite"/>
    </source>
</evidence>
<feature type="compositionally biased region" description="Polar residues" evidence="1">
    <location>
        <begin position="71"/>
        <end position="89"/>
    </location>
</feature>
<keyword evidence="4" id="KW-1185">Reference proteome</keyword>
<evidence type="ECO:0000313" key="3">
    <source>
        <dbReference type="EMBL" id="KAF1964454.1"/>
    </source>
</evidence>
<gene>
    <name evidence="3" type="ORF">BU23DRAFT_575668</name>
</gene>